<dbReference type="SUPFAM" id="SSF50494">
    <property type="entry name" value="Trypsin-like serine proteases"/>
    <property type="match status" value="1"/>
</dbReference>
<dbReference type="AlphaFoldDB" id="A0A1L0E1I8"/>
<reference evidence="1 2" key="1">
    <citation type="submission" date="2016-10" db="EMBL/GenBank/DDBJ databases">
        <authorList>
            <person name="de Groot N.N."/>
        </authorList>
    </citation>
    <scope>NUCLEOTIDE SEQUENCE [LARGE SCALE GENOMIC DNA]</scope>
    <source>
        <strain evidence="1 2">PYCC 4715</strain>
    </source>
</reference>
<dbReference type="EMBL" id="LT635769">
    <property type="protein sequence ID" value="SGZ58398.1"/>
    <property type="molecule type" value="Genomic_DNA"/>
</dbReference>
<dbReference type="GO" id="GO:0005777">
    <property type="term" value="C:peroxisome"/>
    <property type="evidence" value="ECO:0007669"/>
    <property type="project" value="InterPro"/>
</dbReference>
<dbReference type="InterPro" id="IPR009003">
    <property type="entry name" value="Peptidase_S1_PA"/>
</dbReference>
<dbReference type="PANTHER" id="PTHR21004:SF0">
    <property type="entry name" value="PEROXISOMAL LEADER PEPTIDE-PROCESSING PROTEASE"/>
    <property type="match status" value="1"/>
</dbReference>
<dbReference type="Proteomes" id="UP000182259">
    <property type="component" value="Chromosome VI"/>
</dbReference>
<accession>A0A1L0E1I8</accession>
<sequence length="521" mass="57897">MVWLYSSACIRIVNSRNSTIAHSLSAIYIVDKVGEEIVDSFCLSICHLPLDQVEKDFKIYVAAPHLHGNGDVIWLDSSVVALASVFRAVDDPLYDYMKYALQNGFNFLPLDSLVGNPLLLSLNLIKVLCRSIYSLETSHRFREFLSVTPELLAPIVIRSSPFNFTNASIFADFASTGNLNFTLQDERGCHGYLSDIKYLENMSGALVATRKDEAVGLLVGNLRKINGDGDLLVIAPWERLLPLIPNLKMTTETKNFEKSWILPSSNAALTSKNPVFPIVLFKDNRNLSWGSCILLNQLTLVTNLHVIKPYRESADIVCEVVINESTSMTIGQDDEIIIPFESLDLAFIVLSPQNMMLVSSIRPTKMSFSNTLQIGDVVTTSGYGLILNRDHLKTMKSSGHVSSKIYHQPFESSPKIPCVLIASSSCWNGSSGGGLFNERGSLVGLICSNAQVFVPSVNGSVASKTEKVPLFCLCIPLELILECYQKKVVEKEDDVELNIKVEKAWRLESYHQDIFERNSKL</sequence>
<evidence type="ECO:0000313" key="1">
    <source>
        <dbReference type="EMBL" id="SGZ58398.1"/>
    </source>
</evidence>
<dbReference type="GO" id="GO:0016485">
    <property type="term" value="P:protein processing"/>
    <property type="evidence" value="ECO:0007669"/>
    <property type="project" value="InterPro"/>
</dbReference>
<dbReference type="GO" id="GO:0004252">
    <property type="term" value="F:serine-type endopeptidase activity"/>
    <property type="evidence" value="ECO:0007669"/>
    <property type="project" value="InterPro"/>
</dbReference>
<gene>
    <name evidence="1" type="ORF">SAMEA4029009_CIC11G00000002738</name>
</gene>
<evidence type="ECO:0000313" key="2">
    <source>
        <dbReference type="Proteomes" id="UP000182259"/>
    </source>
</evidence>
<name>A0A1L0E1I8_9ASCO</name>
<dbReference type="InterPro" id="IPR039245">
    <property type="entry name" value="TYSND1/DEG15"/>
</dbReference>
<dbReference type="Pfam" id="PF13365">
    <property type="entry name" value="Trypsin_2"/>
    <property type="match status" value="1"/>
</dbReference>
<proteinExistence type="predicted"/>
<dbReference type="PANTHER" id="PTHR21004">
    <property type="entry name" value="SERINE PROTEASE-RELATED"/>
    <property type="match status" value="1"/>
</dbReference>
<dbReference type="Gene3D" id="2.40.10.120">
    <property type="match status" value="1"/>
</dbReference>
<dbReference type="GO" id="GO:0031998">
    <property type="term" value="P:regulation of fatty acid beta-oxidation"/>
    <property type="evidence" value="ECO:0007669"/>
    <property type="project" value="TreeGrafter"/>
</dbReference>
<protein>
    <submittedName>
        <fullName evidence="1">CIC11C00000002738</fullName>
    </submittedName>
</protein>
<organism evidence="1 2">
    <name type="scientific">Sungouiella intermedia</name>
    <dbReference type="NCBI Taxonomy" id="45354"/>
    <lineage>
        <taxon>Eukaryota</taxon>
        <taxon>Fungi</taxon>
        <taxon>Dikarya</taxon>
        <taxon>Ascomycota</taxon>
        <taxon>Saccharomycotina</taxon>
        <taxon>Pichiomycetes</taxon>
        <taxon>Metschnikowiaceae</taxon>
        <taxon>Sungouiella</taxon>
    </lineage>
</organism>